<proteinExistence type="predicted"/>
<accession>A0ABW3U8C0</accession>
<dbReference type="Proteomes" id="UP001597264">
    <property type="component" value="Unassembled WGS sequence"/>
</dbReference>
<reference evidence="2" key="1">
    <citation type="journal article" date="2019" name="Int. J. Syst. Evol. Microbiol.">
        <title>The Global Catalogue of Microorganisms (GCM) 10K type strain sequencing project: providing services to taxonomists for standard genome sequencing and annotation.</title>
        <authorList>
            <consortium name="The Broad Institute Genomics Platform"/>
            <consortium name="The Broad Institute Genome Sequencing Center for Infectious Disease"/>
            <person name="Wu L."/>
            <person name="Ma J."/>
        </authorList>
    </citation>
    <scope>NUCLEOTIDE SEQUENCE [LARGE SCALE GENOMIC DNA]</scope>
    <source>
        <strain evidence="2">CCUG 54356</strain>
    </source>
</reference>
<evidence type="ECO:0000313" key="2">
    <source>
        <dbReference type="Proteomes" id="UP001597264"/>
    </source>
</evidence>
<dbReference type="EMBL" id="JBHTLR010000007">
    <property type="protein sequence ID" value="MFD1216075.1"/>
    <property type="molecule type" value="Genomic_DNA"/>
</dbReference>
<name>A0ABW3U8C0_9GAMM</name>
<gene>
    <name evidence="1" type="ORF">ACFQ2X_05660</name>
</gene>
<evidence type="ECO:0008006" key="3">
    <source>
        <dbReference type="Google" id="ProtNLM"/>
    </source>
</evidence>
<dbReference type="RefSeq" id="WP_230439145.1">
    <property type="nucleotide sequence ID" value="NZ_CP087715.1"/>
</dbReference>
<organism evidence="1 2">
    <name type="scientific">Microbulbifer celer</name>
    <dbReference type="NCBI Taxonomy" id="435905"/>
    <lineage>
        <taxon>Bacteria</taxon>
        <taxon>Pseudomonadati</taxon>
        <taxon>Pseudomonadota</taxon>
        <taxon>Gammaproteobacteria</taxon>
        <taxon>Cellvibrionales</taxon>
        <taxon>Microbulbiferaceae</taxon>
        <taxon>Microbulbifer</taxon>
    </lineage>
</organism>
<comment type="caution">
    <text evidence="1">The sequence shown here is derived from an EMBL/GenBank/DDBJ whole genome shotgun (WGS) entry which is preliminary data.</text>
</comment>
<keyword evidence="2" id="KW-1185">Reference proteome</keyword>
<evidence type="ECO:0000313" key="1">
    <source>
        <dbReference type="EMBL" id="MFD1216075.1"/>
    </source>
</evidence>
<sequence length="30" mass="3479">MKDVMQRLPMYHASAIDELLPHSWVPADKV</sequence>
<protein>
    <recommendedName>
        <fullName evidence="3">Transposase</fullName>
    </recommendedName>
</protein>